<dbReference type="InterPro" id="IPR046700">
    <property type="entry name" value="DUF6570"/>
</dbReference>
<dbReference type="Pfam" id="PF20209">
    <property type="entry name" value="DUF6570"/>
    <property type="match status" value="1"/>
</dbReference>
<dbReference type="EMBL" id="JH711910">
    <property type="protein sequence ID" value="EIW51250.1"/>
    <property type="molecule type" value="Genomic_DNA"/>
</dbReference>
<proteinExistence type="predicted"/>
<feature type="non-terminal residue" evidence="2">
    <location>
        <position position="223"/>
    </location>
</feature>
<dbReference type="KEGG" id="tvs:TRAVEDRAFT_137690"/>
<accession>R7S6P2</accession>
<dbReference type="GeneID" id="19409013"/>
<name>R7S6P2_TRAVS</name>
<sequence>MSKLCANVVSHSLPMPKIYSVLPPRCEELSEVLAFLYLGPNQPTSKEYKRTPMLVRRNKVADALEWLKLNHIDYADLEISYDNINSYPEDEPPVIVNYSKSMESNVDPEASAVNASEEDEDADDGACPFVVHGLTGTSLEHMGKVRPYEITARAIEHFKSGGKVLGIGQSAEPESLYHNPQLYPQMFPWLFPYGLGELNNSASGCRPVSEEQRKQQLLMYHDK</sequence>
<protein>
    <recommendedName>
        <fullName evidence="1">DUF6570 domain-containing protein</fullName>
    </recommendedName>
</protein>
<dbReference type="OrthoDB" id="3221862at2759"/>
<dbReference type="Proteomes" id="UP000054317">
    <property type="component" value="Unassembled WGS sequence"/>
</dbReference>
<dbReference type="RefSeq" id="XP_008045866.1">
    <property type="nucleotide sequence ID" value="XM_008047675.1"/>
</dbReference>
<reference evidence="3" key="1">
    <citation type="journal article" date="2012" name="Science">
        <title>The Paleozoic origin of enzymatic lignin decomposition reconstructed from 31 fungal genomes.</title>
        <authorList>
            <person name="Floudas D."/>
            <person name="Binder M."/>
            <person name="Riley R."/>
            <person name="Barry K."/>
            <person name="Blanchette R.A."/>
            <person name="Henrissat B."/>
            <person name="Martinez A.T."/>
            <person name="Otillar R."/>
            <person name="Spatafora J.W."/>
            <person name="Yadav J.S."/>
            <person name="Aerts A."/>
            <person name="Benoit I."/>
            <person name="Boyd A."/>
            <person name="Carlson A."/>
            <person name="Copeland A."/>
            <person name="Coutinho P.M."/>
            <person name="de Vries R.P."/>
            <person name="Ferreira P."/>
            <person name="Findley K."/>
            <person name="Foster B."/>
            <person name="Gaskell J."/>
            <person name="Glotzer D."/>
            <person name="Gorecki P."/>
            <person name="Heitman J."/>
            <person name="Hesse C."/>
            <person name="Hori C."/>
            <person name="Igarashi K."/>
            <person name="Jurgens J.A."/>
            <person name="Kallen N."/>
            <person name="Kersten P."/>
            <person name="Kohler A."/>
            <person name="Kuees U."/>
            <person name="Kumar T.K.A."/>
            <person name="Kuo A."/>
            <person name="LaButti K."/>
            <person name="Larrondo L.F."/>
            <person name="Lindquist E."/>
            <person name="Ling A."/>
            <person name="Lombard V."/>
            <person name="Lucas S."/>
            <person name="Lundell T."/>
            <person name="Martin R."/>
            <person name="McLaughlin D.J."/>
            <person name="Morgenstern I."/>
            <person name="Morin E."/>
            <person name="Murat C."/>
            <person name="Nagy L.G."/>
            <person name="Nolan M."/>
            <person name="Ohm R.A."/>
            <person name="Patyshakuliyeva A."/>
            <person name="Rokas A."/>
            <person name="Ruiz-Duenas F.J."/>
            <person name="Sabat G."/>
            <person name="Salamov A."/>
            <person name="Samejima M."/>
            <person name="Schmutz J."/>
            <person name="Slot J.C."/>
            <person name="St John F."/>
            <person name="Stenlid J."/>
            <person name="Sun H."/>
            <person name="Sun S."/>
            <person name="Syed K."/>
            <person name="Tsang A."/>
            <person name="Wiebenga A."/>
            <person name="Young D."/>
            <person name="Pisabarro A."/>
            <person name="Eastwood D.C."/>
            <person name="Martin F."/>
            <person name="Cullen D."/>
            <person name="Grigoriev I.V."/>
            <person name="Hibbett D.S."/>
        </authorList>
    </citation>
    <scope>NUCLEOTIDE SEQUENCE [LARGE SCALE GENOMIC DNA]</scope>
    <source>
        <strain evidence="3">FP-101664</strain>
    </source>
</reference>
<dbReference type="AlphaFoldDB" id="R7S6P2"/>
<gene>
    <name evidence="2" type="ORF">TRAVEDRAFT_137690</name>
</gene>
<organism evidence="2 3">
    <name type="scientific">Trametes versicolor (strain FP-101664)</name>
    <name type="common">White-rot fungus</name>
    <name type="synonym">Coriolus versicolor</name>
    <dbReference type="NCBI Taxonomy" id="717944"/>
    <lineage>
        <taxon>Eukaryota</taxon>
        <taxon>Fungi</taxon>
        <taxon>Dikarya</taxon>
        <taxon>Basidiomycota</taxon>
        <taxon>Agaricomycotina</taxon>
        <taxon>Agaricomycetes</taxon>
        <taxon>Polyporales</taxon>
        <taxon>Polyporaceae</taxon>
        <taxon>Trametes</taxon>
    </lineage>
</organism>
<keyword evidence="3" id="KW-1185">Reference proteome</keyword>
<feature type="domain" description="DUF6570" evidence="1">
    <location>
        <begin position="2"/>
        <end position="85"/>
    </location>
</feature>
<dbReference type="OMA" id="MRANCII"/>
<evidence type="ECO:0000313" key="3">
    <source>
        <dbReference type="Proteomes" id="UP000054317"/>
    </source>
</evidence>
<evidence type="ECO:0000259" key="1">
    <source>
        <dbReference type="Pfam" id="PF20209"/>
    </source>
</evidence>
<evidence type="ECO:0000313" key="2">
    <source>
        <dbReference type="EMBL" id="EIW51250.1"/>
    </source>
</evidence>